<dbReference type="GO" id="GO:0050277">
    <property type="term" value="F:sedoheptulokinase activity"/>
    <property type="evidence" value="ECO:0007669"/>
    <property type="project" value="TreeGrafter"/>
</dbReference>
<dbReference type="GO" id="GO:0006071">
    <property type="term" value="P:glycerol metabolic process"/>
    <property type="evidence" value="ECO:0007669"/>
    <property type="project" value="TreeGrafter"/>
</dbReference>
<evidence type="ECO:0000256" key="1">
    <source>
        <dbReference type="ARBA" id="ARBA00009156"/>
    </source>
</evidence>
<dbReference type="EMBL" id="CACRXK020002753">
    <property type="protein sequence ID" value="CAB3995874.1"/>
    <property type="molecule type" value="Genomic_DNA"/>
</dbReference>
<comment type="similarity">
    <text evidence="1">Belongs to the FGGY kinase family.</text>
</comment>
<dbReference type="InterPro" id="IPR018484">
    <property type="entry name" value="FGGY_N"/>
</dbReference>
<keyword evidence="2" id="KW-0808">Transferase</keyword>
<evidence type="ECO:0000313" key="5">
    <source>
        <dbReference type="Proteomes" id="UP001152795"/>
    </source>
</evidence>
<dbReference type="OrthoDB" id="10264182at2759"/>
<evidence type="ECO:0000313" key="4">
    <source>
        <dbReference type="EMBL" id="CAB3995874.1"/>
    </source>
</evidence>
<gene>
    <name evidence="4" type="ORF">PACLA_8A066730</name>
</gene>
<accession>A0A7D9HZU9</accession>
<dbReference type="AlphaFoldDB" id="A0A7D9HZU9"/>
<dbReference type="FunFam" id="3.30.420.40:FF:000111">
    <property type="entry name" value="Sedoheptulokinase"/>
    <property type="match status" value="1"/>
</dbReference>
<dbReference type="Gene3D" id="3.30.420.40">
    <property type="match status" value="2"/>
</dbReference>
<protein>
    <submittedName>
        <fullName evidence="4">Sedoheptulokinase</fullName>
    </submittedName>
</protein>
<name>A0A7D9HZU9_PARCT</name>
<dbReference type="GO" id="GO:0005829">
    <property type="term" value="C:cytosol"/>
    <property type="evidence" value="ECO:0007669"/>
    <property type="project" value="TreeGrafter"/>
</dbReference>
<dbReference type="SUPFAM" id="SSF53067">
    <property type="entry name" value="Actin-like ATPase domain"/>
    <property type="match status" value="1"/>
</dbReference>
<dbReference type="CDD" id="cd07777">
    <property type="entry name" value="ASKHA_NBD_FGGY_SHK"/>
    <property type="match status" value="1"/>
</dbReference>
<comment type="caution">
    <text evidence="4">The sequence shown here is derived from an EMBL/GenBank/DDBJ whole genome shotgun (WGS) entry which is preliminary data.</text>
</comment>
<dbReference type="PANTHER" id="PTHR10196">
    <property type="entry name" value="SUGAR KINASE"/>
    <property type="match status" value="1"/>
</dbReference>
<dbReference type="Proteomes" id="UP001152795">
    <property type="component" value="Unassembled WGS sequence"/>
</dbReference>
<evidence type="ECO:0000256" key="2">
    <source>
        <dbReference type="ARBA" id="ARBA00022679"/>
    </source>
</evidence>
<organism evidence="4 5">
    <name type="scientific">Paramuricea clavata</name>
    <name type="common">Red gorgonian</name>
    <name type="synonym">Violescent sea-whip</name>
    <dbReference type="NCBI Taxonomy" id="317549"/>
    <lineage>
        <taxon>Eukaryota</taxon>
        <taxon>Metazoa</taxon>
        <taxon>Cnidaria</taxon>
        <taxon>Anthozoa</taxon>
        <taxon>Octocorallia</taxon>
        <taxon>Malacalcyonacea</taxon>
        <taxon>Plexauridae</taxon>
        <taxon>Paramuricea</taxon>
    </lineage>
</organism>
<reference evidence="4" key="1">
    <citation type="submission" date="2020-04" db="EMBL/GenBank/DDBJ databases">
        <authorList>
            <person name="Alioto T."/>
            <person name="Alioto T."/>
            <person name="Gomez Garrido J."/>
        </authorList>
    </citation>
    <scope>NUCLEOTIDE SEQUENCE</scope>
    <source>
        <strain evidence="4">A484AB</strain>
    </source>
</reference>
<proteinExistence type="inferred from homology"/>
<dbReference type="PANTHER" id="PTHR10196:SF67">
    <property type="entry name" value="SEDOHEPTULOKINASE"/>
    <property type="match status" value="1"/>
</dbReference>
<sequence length="481" mass="52903">MRSRIKMDMDGQASGSLTLGIDIGTSSIKTALMCNTSELIVAQNTIEHRAEVVSEKNTMNWREQSAQELLVALDRCIKLLPDDTSKLVKDIVVCGQMHGCVLWNGESICTIENFAEDNLIQTGVSSLITWEDQRCSNEFLSSLPKSNLPLASGFGCVTLFWLQRHQPKIIDRFDHAGTIMDLVVSYLCGTSQVYISTQNACSWGYYNIENKEWEIEKLKSANFPVHLLPTIVPPGYIVGQLSRTWHNIQSNATVRVGLGDMQCSILATHAQPTYAVLNIGTSAQLSVIIQDSNKEDTSNDISSYPALHLLPYFNNCSLIVAAALSGGNVLAFFVKTLKSWLHDLGLESPSDKYIYDRLAACGIHDKCAPKLTINPVLWGERHDPNQKASVKDILPDSLSLGNIYNSICFGLLLNIQSMMGGFFEKYGVKKLVGTGNALLQNTILQENVQEVFGQEFVLCADGDAAVGAAMSINELFTSSKF</sequence>
<keyword evidence="3" id="KW-0418">Kinase</keyword>
<dbReference type="InterPro" id="IPR043129">
    <property type="entry name" value="ATPase_NBD"/>
</dbReference>
<evidence type="ECO:0000256" key="3">
    <source>
        <dbReference type="ARBA" id="ARBA00022777"/>
    </source>
</evidence>
<dbReference type="Pfam" id="PF00370">
    <property type="entry name" value="FGGY_N"/>
    <property type="match status" value="1"/>
</dbReference>
<keyword evidence="5" id="KW-1185">Reference proteome</keyword>